<dbReference type="Proteomes" id="UP000287651">
    <property type="component" value="Unassembled WGS sequence"/>
</dbReference>
<dbReference type="EMBL" id="AMZH03006150">
    <property type="protein sequence ID" value="RRT64548.1"/>
    <property type="molecule type" value="Genomic_DNA"/>
</dbReference>
<sequence>MHRAGVRTMRLETRQEYVGSSPRVSRACQDGAREFARRRPRLAEKLSGVAEKLVGSWDGLVMDVLAIMIDFTEGIGKIARNTLGDRQRKIVRLAAGEAEGPVGKLPVP</sequence>
<evidence type="ECO:0000313" key="2">
    <source>
        <dbReference type="Proteomes" id="UP000287651"/>
    </source>
</evidence>
<name>A0A426ZKP4_ENSVE</name>
<proteinExistence type="predicted"/>
<comment type="caution">
    <text evidence="1">The sequence shown here is derived from an EMBL/GenBank/DDBJ whole genome shotgun (WGS) entry which is preliminary data.</text>
</comment>
<organism evidence="1 2">
    <name type="scientific">Ensete ventricosum</name>
    <name type="common">Abyssinian banana</name>
    <name type="synonym">Musa ensete</name>
    <dbReference type="NCBI Taxonomy" id="4639"/>
    <lineage>
        <taxon>Eukaryota</taxon>
        <taxon>Viridiplantae</taxon>
        <taxon>Streptophyta</taxon>
        <taxon>Embryophyta</taxon>
        <taxon>Tracheophyta</taxon>
        <taxon>Spermatophyta</taxon>
        <taxon>Magnoliopsida</taxon>
        <taxon>Liliopsida</taxon>
        <taxon>Zingiberales</taxon>
        <taxon>Musaceae</taxon>
        <taxon>Ensete</taxon>
    </lineage>
</organism>
<evidence type="ECO:0000313" key="1">
    <source>
        <dbReference type="EMBL" id="RRT64548.1"/>
    </source>
</evidence>
<protein>
    <submittedName>
        <fullName evidence="1">Uncharacterized protein</fullName>
    </submittedName>
</protein>
<accession>A0A426ZKP4</accession>
<gene>
    <name evidence="1" type="ORF">B296_00009029</name>
</gene>
<dbReference type="AlphaFoldDB" id="A0A426ZKP4"/>
<reference evidence="1 2" key="1">
    <citation type="journal article" date="2014" name="Agronomy (Basel)">
        <title>A Draft Genome Sequence for Ensete ventricosum, the Drought-Tolerant Tree Against Hunger.</title>
        <authorList>
            <person name="Harrison J."/>
            <person name="Moore K.A."/>
            <person name="Paszkiewicz K."/>
            <person name="Jones T."/>
            <person name="Grant M."/>
            <person name="Ambacheew D."/>
            <person name="Muzemil S."/>
            <person name="Studholme D.J."/>
        </authorList>
    </citation>
    <scope>NUCLEOTIDE SEQUENCE [LARGE SCALE GENOMIC DNA]</scope>
</reference>